<dbReference type="KEGG" id="cel:CELE_C38D4.4"/>
<dbReference type="GeneID" id="175635"/>
<keyword evidence="3" id="KW-1185">Reference proteome</keyword>
<dbReference type="HOGENOM" id="CLU_490240_0_0_1"/>
<evidence type="ECO:0000313" key="4">
    <source>
        <dbReference type="WormBase" id="C38D4.4"/>
    </source>
</evidence>
<dbReference type="PhylomeDB" id="Q18509"/>
<dbReference type="STRING" id="6239.C38D4.4.1"/>
<evidence type="ECO:0000313" key="3">
    <source>
        <dbReference type="Proteomes" id="UP000001940"/>
    </source>
</evidence>
<dbReference type="Bgee" id="WBGene00008005">
    <property type="expression patterns" value="Expressed in germ line (C elegans) and 3 other cell types or tissues"/>
</dbReference>
<organism evidence="2 3">
    <name type="scientific">Caenorhabditis elegans</name>
    <dbReference type="NCBI Taxonomy" id="6239"/>
    <lineage>
        <taxon>Eukaryota</taxon>
        <taxon>Metazoa</taxon>
        <taxon>Ecdysozoa</taxon>
        <taxon>Nematoda</taxon>
        <taxon>Chromadorea</taxon>
        <taxon>Rhabditida</taxon>
        <taxon>Rhabditina</taxon>
        <taxon>Rhabditomorpha</taxon>
        <taxon>Rhabditoidea</taxon>
        <taxon>Rhabditidae</taxon>
        <taxon>Peloderinae</taxon>
        <taxon>Caenorhabditis</taxon>
    </lineage>
</organism>
<dbReference type="RefSeq" id="NP_497988.1">
    <property type="nucleotide sequence ID" value="NM_065587.7"/>
</dbReference>
<dbReference type="UCSC" id="C38D4.4">
    <property type="organism name" value="c. elegans"/>
</dbReference>
<dbReference type="EMBL" id="BX284603">
    <property type="protein sequence ID" value="CAA86317.1"/>
    <property type="molecule type" value="Genomic_DNA"/>
</dbReference>
<dbReference type="PeptideAtlas" id="Q18509"/>
<accession>Q18509</accession>
<reference evidence="2 3" key="1">
    <citation type="journal article" date="1998" name="Science">
        <title>Genome sequence of the nematode C. elegans: a platform for investigating biology.</title>
        <authorList>
            <consortium name="The C. elegans sequencing consortium"/>
            <person name="Sulson J.E."/>
            <person name="Waterston R."/>
        </authorList>
    </citation>
    <scope>NUCLEOTIDE SEQUENCE [LARGE SCALE GENOMIC DNA]</scope>
    <source>
        <strain evidence="2 3">Bristol N2</strain>
    </source>
</reference>
<evidence type="ECO:0000313" key="2">
    <source>
        <dbReference type="EMBL" id="CAA86317.1"/>
    </source>
</evidence>
<feature type="compositionally biased region" description="Polar residues" evidence="1">
    <location>
        <begin position="525"/>
        <end position="538"/>
    </location>
</feature>
<feature type="region of interest" description="Disordered" evidence="1">
    <location>
        <begin position="497"/>
        <end position="539"/>
    </location>
</feature>
<evidence type="ECO:0000256" key="1">
    <source>
        <dbReference type="SAM" id="MobiDB-lite"/>
    </source>
</evidence>
<dbReference type="SMR" id="Q18509"/>
<evidence type="ECO:0007829" key="5">
    <source>
        <dbReference type="PeptideAtlas" id="Q18509"/>
    </source>
</evidence>
<feature type="region of interest" description="Disordered" evidence="1">
    <location>
        <begin position="381"/>
        <end position="412"/>
    </location>
</feature>
<dbReference type="CTD" id="175635"/>
<dbReference type="OrthoDB" id="5836347at2759"/>
<dbReference type="FunCoup" id="Q18509">
    <property type="interactions" value="133"/>
</dbReference>
<dbReference type="AGR" id="WB:WBGene00008005"/>
<dbReference type="InParanoid" id="Q18509"/>
<feature type="compositionally biased region" description="Polar residues" evidence="1">
    <location>
        <begin position="497"/>
        <end position="509"/>
    </location>
</feature>
<dbReference type="WormBase" id="C38D4.4">
    <property type="protein sequence ID" value="CE00917"/>
    <property type="gene ID" value="WBGene00008005"/>
    <property type="gene designation" value="mip-1"/>
</dbReference>
<feature type="region of interest" description="Disordered" evidence="1">
    <location>
        <begin position="320"/>
        <end position="341"/>
    </location>
</feature>
<feature type="region of interest" description="Disordered" evidence="1">
    <location>
        <begin position="139"/>
        <end position="193"/>
    </location>
</feature>
<feature type="compositionally biased region" description="Polar residues" evidence="1">
    <location>
        <begin position="166"/>
        <end position="190"/>
    </location>
</feature>
<sequence>MTEADDPKKKIRARIERDVYSVLLSFQEGATPNQVERRMDDTLGYTYVGKYVQAGVRDMAQLLREHKDVRQNLSGVFSVVANEDNQDLINLISKQKKKKKGGKGAKPIRAATSMGFHNKSGFGYAAHLRSPKPSFMYPASSARANPAKPQATGYRNTVRHPPVRPSTATGHSSFANRSAYSHHTTRSTTVGPVKIAPSATAQRPLLRQPVTVVQRLSSTVAVPVLQPGIDSKCMPSIVDFSNNVKRMMLLEYPADVHLSELTEIYDKHFDVSIDPLQLFSKSWMMFVKTSFKEWLQLGTDGRVEVKEPWFTNFGAALKKSMPPAPEKKKPTTLHEPTSSVASSSLPISQGFRYQIPVVRPIVSVAESMKGLTVSARSVMGTPKDLPGVSNPIKNTARGSNKPRNDLASSKASKDLVVPVMKTTCIKSLEDTSTSSSNPSTLQLSTASTSATDQKLPKMSFGRQIEKGSSIPGRHISLALTEIKNQKVIAASIVGKSAKTSTKVPSTTRSVVLPPMSKGPGLARSRNFSPQQSTTSSIDNECLEAINAALPSDKDSW</sequence>
<dbReference type="eggNOG" id="ENOG502TH2Q">
    <property type="taxonomic scope" value="Eukaryota"/>
</dbReference>
<proteinExistence type="evidence at protein level"/>
<keyword evidence="5" id="KW-1267">Proteomics identification</keyword>
<dbReference type="AlphaFoldDB" id="Q18509"/>
<protein>
    <submittedName>
        <fullName evidence="2">HTH OST-type domain-containing protein</fullName>
    </submittedName>
</protein>
<name>Q18509_CAEEL</name>
<gene>
    <name evidence="2 4" type="primary">mip-1</name>
    <name evidence="4" type="ORF">C38D4.4</name>
    <name evidence="2" type="ORF">CELE_C38D4.4</name>
</gene>
<feature type="region of interest" description="Disordered" evidence="1">
    <location>
        <begin position="429"/>
        <end position="456"/>
    </location>
</feature>
<feature type="compositionally biased region" description="Low complexity" evidence="1">
    <location>
        <begin position="439"/>
        <end position="451"/>
    </location>
</feature>
<dbReference type="PaxDb" id="6239-C38D4.4"/>
<dbReference type="PIR" id="T19824">
    <property type="entry name" value="T19824"/>
</dbReference>
<dbReference type="Proteomes" id="UP000001940">
    <property type="component" value="Chromosome III"/>
</dbReference>